<comment type="subcellular location">
    <subcellularLocation>
        <location evidence="7">Cytoplasm</location>
    </subcellularLocation>
    <subcellularLocation>
        <location evidence="7">Nucleus</location>
    </subcellularLocation>
</comment>
<dbReference type="HAMAP" id="MF_01962">
    <property type="entry name" value="Adenine_deaminase"/>
    <property type="match status" value="1"/>
</dbReference>
<feature type="domain" description="Adenosine deaminase" evidence="8">
    <location>
        <begin position="14"/>
        <end position="343"/>
    </location>
</feature>
<dbReference type="OrthoDB" id="272271at2759"/>
<dbReference type="InterPro" id="IPR032466">
    <property type="entry name" value="Metal_Hydrolase"/>
</dbReference>
<dbReference type="FunCoup" id="A0A1V8SEV6">
    <property type="interactions" value="1095"/>
</dbReference>
<dbReference type="AlphaFoldDB" id="A0A1V8SEV6"/>
<evidence type="ECO:0000256" key="3">
    <source>
        <dbReference type="ARBA" id="ARBA00022801"/>
    </source>
</evidence>
<dbReference type="InParanoid" id="A0A1V8SEV6"/>
<dbReference type="STRING" id="1507870.A0A1V8SEV6"/>
<keyword evidence="4 7" id="KW-0862">Zinc</keyword>
<evidence type="ECO:0000313" key="10">
    <source>
        <dbReference type="Proteomes" id="UP000192596"/>
    </source>
</evidence>
<evidence type="ECO:0000259" key="8">
    <source>
        <dbReference type="Pfam" id="PF00962"/>
    </source>
</evidence>
<dbReference type="NCBIfam" id="TIGR01430">
    <property type="entry name" value="aden_deam"/>
    <property type="match status" value="1"/>
</dbReference>
<dbReference type="FunFam" id="3.20.20.140:FF:000039">
    <property type="entry name" value="Adenine deaminase"/>
    <property type="match status" value="1"/>
</dbReference>
<dbReference type="PANTHER" id="PTHR43114:SF6">
    <property type="entry name" value="ADENINE DEAMINASE"/>
    <property type="match status" value="1"/>
</dbReference>
<dbReference type="GO" id="GO:0005829">
    <property type="term" value="C:cytosol"/>
    <property type="evidence" value="ECO:0007669"/>
    <property type="project" value="TreeGrafter"/>
</dbReference>
<gene>
    <name evidence="7" type="primary">AAH1</name>
    <name evidence="9" type="ORF">B0A48_16483</name>
</gene>
<dbReference type="GO" id="GO:0008270">
    <property type="term" value="F:zinc ion binding"/>
    <property type="evidence" value="ECO:0007669"/>
    <property type="project" value="UniProtKB-UniRule"/>
</dbReference>
<dbReference type="GO" id="GO:0006146">
    <property type="term" value="P:adenine catabolic process"/>
    <property type="evidence" value="ECO:0007669"/>
    <property type="project" value="UniProtKB-UniRule"/>
</dbReference>
<dbReference type="SUPFAM" id="SSF51556">
    <property type="entry name" value="Metallo-dependent hydrolases"/>
    <property type="match status" value="1"/>
</dbReference>
<feature type="binding site" evidence="7">
    <location>
        <position position="21"/>
    </location>
    <ligand>
        <name>Zn(2+)</name>
        <dbReference type="ChEBI" id="CHEBI:29105"/>
        <note>catalytic</note>
    </ligand>
</feature>
<comment type="function">
    <text evidence="7">Catalyzes the hydrolytic deamination of adenine to hypoxanthine. Plays an important role in the purine salvage pathway and in nitrogen catabolism.</text>
</comment>
<comment type="caution">
    <text evidence="9">The sequence shown here is derived from an EMBL/GenBank/DDBJ whole genome shotgun (WGS) entry which is preliminary data.</text>
</comment>
<dbReference type="Proteomes" id="UP000192596">
    <property type="component" value="Unassembled WGS sequence"/>
</dbReference>
<evidence type="ECO:0000256" key="1">
    <source>
        <dbReference type="ARBA" id="ARBA00022490"/>
    </source>
</evidence>
<comment type="cofactor">
    <cofactor evidence="7">
        <name>Zn(2+)</name>
        <dbReference type="ChEBI" id="CHEBI:29105"/>
    </cofactor>
    <text evidence="7">Binds 1 zinc ion per subunit.</text>
</comment>
<evidence type="ECO:0000313" key="9">
    <source>
        <dbReference type="EMBL" id="OQN97619.1"/>
    </source>
</evidence>
<dbReference type="Pfam" id="PF00962">
    <property type="entry name" value="A_deaminase"/>
    <property type="match status" value="1"/>
</dbReference>
<evidence type="ECO:0000256" key="2">
    <source>
        <dbReference type="ARBA" id="ARBA00022723"/>
    </source>
</evidence>
<keyword evidence="3 7" id="KW-0378">Hydrolase</keyword>
<comment type="catalytic activity">
    <reaction evidence="7">
        <text>adenine + H2O + H(+) = hypoxanthine + NH4(+)</text>
        <dbReference type="Rhea" id="RHEA:23688"/>
        <dbReference type="ChEBI" id="CHEBI:15377"/>
        <dbReference type="ChEBI" id="CHEBI:15378"/>
        <dbReference type="ChEBI" id="CHEBI:16708"/>
        <dbReference type="ChEBI" id="CHEBI:17368"/>
        <dbReference type="ChEBI" id="CHEBI:28938"/>
        <dbReference type="EC" id="3.5.4.2"/>
    </reaction>
</comment>
<feature type="binding site" evidence="7">
    <location>
        <position position="290"/>
    </location>
    <ligand>
        <name>Zn(2+)</name>
        <dbReference type="ChEBI" id="CHEBI:29105"/>
        <note>catalytic</note>
    </ligand>
</feature>
<dbReference type="InterPro" id="IPR028892">
    <property type="entry name" value="ADE"/>
</dbReference>
<reference evidence="10" key="1">
    <citation type="submission" date="2017-03" db="EMBL/GenBank/DDBJ databases">
        <title>Genomes of endolithic fungi from Antarctica.</title>
        <authorList>
            <person name="Coleine C."/>
            <person name="Masonjones S."/>
            <person name="Stajich J.E."/>
        </authorList>
    </citation>
    <scope>NUCLEOTIDE SEQUENCE [LARGE SCALE GENOMIC DNA]</scope>
    <source>
        <strain evidence="10">CCFEE 5527</strain>
    </source>
</reference>
<dbReference type="GO" id="GO:0043103">
    <property type="term" value="P:hypoxanthine salvage"/>
    <property type="evidence" value="ECO:0007669"/>
    <property type="project" value="UniProtKB-UniRule"/>
</dbReference>
<evidence type="ECO:0000256" key="7">
    <source>
        <dbReference type="HAMAP-Rule" id="MF_03145"/>
    </source>
</evidence>
<evidence type="ECO:0000256" key="5">
    <source>
        <dbReference type="ARBA" id="ARBA00023080"/>
    </source>
</evidence>
<dbReference type="EMBL" id="NAJO01000052">
    <property type="protein sequence ID" value="OQN97619.1"/>
    <property type="molecule type" value="Genomic_DNA"/>
</dbReference>
<dbReference type="Gene3D" id="3.20.20.140">
    <property type="entry name" value="Metal-dependent hydrolases"/>
    <property type="match status" value="1"/>
</dbReference>
<keyword evidence="6 7" id="KW-0539">Nucleus</keyword>
<organism evidence="9 10">
    <name type="scientific">Cryoendolithus antarcticus</name>
    <dbReference type="NCBI Taxonomy" id="1507870"/>
    <lineage>
        <taxon>Eukaryota</taxon>
        <taxon>Fungi</taxon>
        <taxon>Dikarya</taxon>
        <taxon>Ascomycota</taxon>
        <taxon>Pezizomycotina</taxon>
        <taxon>Dothideomycetes</taxon>
        <taxon>Dothideomycetidae</taxon>
        <taxon>Cladosporiales</taxon>
        <taxon>Cladosporiaceae</taxon>
        <taxon>Cryoendolithus</taxon>
    </lineage>
</organism>
<keyword evidence="1 7" id="KW-0963">Cytoplasm</keyword>
<feature type="site" description="Important for catalytic activity" evidence="7">
    <location>
        <position position="233"/>
    </location>
</feature>
<feature type="active site" description="Proton donor" evidence="7">
    <location>
        <position position="212"/>
    </location>
</feature>
<proteinExistence type="inferred from homology"/>
<keyword evidence="5 7" id="KW-0546">Nucleotide metabolism</keyword>
<dbReference type="InterPro" id="IPR006330">
    <property type="entry name" value="Ado/ade_deaminase"/>
</dbReference>
<feature type="binding site" evidence="7">
    <location>
        <position position="209"/>
    </location>
    <ligand>
        <name>Zn(2+)</name>
        <dbReference type="ChEBI" id="CHEBI:29105"/>
        <note>catalytic</note>
    </ligand>
</feature>
<accession>A0A1V8SEV6</accession>
<comment type="similarity">
    <text evidence="7">Belongs to the metallo-dependent hydrolases superfamily. Adenosine and AMP deaminases family. Adenine deaminase type 2 subfamily.</text>
</comment>
<dbReference type="GO" id="GO:0000034">
    <property type="term" value="F:adenine deaminase activity"/>
    <property type="evidence" value="ECO:0007669"/>
    <property type="project" value="UniProtKB-UniRule"/>
</dbReference>
<feature type="binding site" evidence="7">
    <location>
        <position position="19"/>
    </location>
    <ligand>
        <name>Zn(2+)</name>
        <dbReference type="ChEBI" id="CHEBI:29105"/>
        <note>catalytic</note>
    </ligand>
</feature>
<sequence length="355" mass="38567">MCNTPLHGFLADLPKCEHHIHLEGALAPSLLFKLAAKNKIELPTDDPAFASPEALTKRYTNFVSLDDFLGYYYIGMSALITHEDFEALATDYFEHAAKDAVMHADVFFDPQAHLSRGVSYETVLSGFTAARQKAEKNLNITSTLICCFLRHLPVPESVETFQLSEVQASFASGAVAGIGIDSSEVPFPPHLFTPLYAEAAKLGLRLTAHAGEEAGPEYIASALKDLNVTRIDHGVSLARDPELMARVAAAGTLLTVCPMSNVFLKCVKSVAEVPIRKFLDAGVKFSLNSDDPAYFGGNYIGANYCAVQEAFELTVREWEGIALAGVRGSWCSDVRREEMVEKVVGFVAQHASSTS</sequence>
<dbReference type="PROSITE" id="PS00485">
    <property type="entry name" value="A_DEAMINASE"/>
    <property type="match status" value="1"/>
</dbReference>
<evidence type="ECO:0000256" key="4">
    <source>
        <dbReference type="ARBA" id="ARBA00022833"/>
    </source>
</evidence>
<name>A0A1V8SEV6_9PEZI</name>
<feature type="binding site" evidence="7">
    <location>
        <position position="291"/>
    </location>
    <ligand>
        <name>substrate</name>
    </ligand>
</feature>
<dbReference type="PANTHER" id="PTHR43114">
    <property type="entry name" value="ADENINE DEAMINASE"/>
    <property type="match status" value="1"/>
</dbReference>
<dbReference type="CDD" id="cd01320">
    <property type="entry name" value="ADA"/>
    <property type="match status" value="1"/>
</dbReference>
<keyword evidence="2 7" id="KW-0479">Metal-binding</keyword>
<protein>
    <recommendedName>
        <fullName evidence="7">Adenine deaminase</fullName>
        <shortName evidence="7">ADE</shortName>
        <ecNumber evidence="7">3.5.4.2</ecNumber>
    </recommendedName>
    <alternativeName>
        <fullName evidence="7">Adenine aminohydrolase</fullName>
        <shortName evidence="7">AAH</shortName>
    </alternativeName>
</protein>
<evidence type="ECO:0000256" key="6">
    <source>
        <dbReference type="ARBA" id="ARBA00023242"/>
    </source>
</evidence>
<dbReference type="GO" id="GO:0009117">
    <property type="term" value="P:nucleotide metabolic process"/>
    <property type="evidence" value="ECO:0007669"/>
    <property type="project" value="UniProtKB-KW"/>
</dbReference>
<dbReference type="EC" id="3.5.4.2" evidence="7"/>
<dbReference type="InterPro" id="IPR001365">
    <property type="entry name" value="A_deaminase_dom"/>
</dbReference>
<keyword evidence="10" id="KW-1185">Reference proteome</keyword>
<dbReference type="GO" id="GO:0009168">
    <property type="term" value="P:purine ribonucleoside monophosphate biosynthetic process"/>
    <property type="evidence" value="ECO:0007669"/>
    <property type="project" value="InterPro"/>
</dbReference>
<dbReference type="GO" id="GO:0005634">
    <property type="term" value="C:nucleus"/>
    <property type="evidence" value="ECO:0007669"/>
    <property type="project" value="UniProtKB-SubCell"/>
</dbReference>
<dbReference type="InterPro" id="IPR006650">
    <property type="entry name" value="A/AMP_deam_AS"/>
</dbReference>